<name>A0A6H5GDN3_9HEMI</name>
<evidence type="ECO:0000256" key="1">
    <source>
        <dbReference type="SAM" id="MobiDB-lite"/>
    </source>
</evidence>
<feature type="region of interest" description="Disordered" evidence="1">
    <location>
        <begin position="1"/>
        <end position="21"/>
    </location>
</feature>
<protein>
    <submittedName>
        <fullName evidence="2">Uncharacterized protein</fullName>
    </submittedName>
</protein>
<keyword evidence="3" id="KW-1185">Reference proteome</keyword>
<dbReference type="AlphaFoldDB" id="A0A6H5GDN3"/>
<organism evidence="2 3">
    <name type="scientific">Nesidiocoris tenuis</name>
    <dbReference type="NCBI Taxonomy" id="355587"/>
    <lineage>
        <taxon>Eukaryota</taxon>
        <taxon>Metazoa</taxon>
        <taxon>Ecdysozoa</taxon>
        <taxon>Arthropoda</taxon>
        <taxon>Hexapoda</taxon>
        <taxon>Insecta</taxon>
        <taxon>Pterygota</taxon>
        <taxon>Neoptera</taxon>
        <taxon>Paraneoptera</taxon>
        <taxon>Hemiptera</taxon>
        <taxon>Heteroptera</taxon>
        <taxon>Panheteroptera</taxon>
        <taxon>Cimicomorpha</taxon>
        <taxon>Miridae</taxon>
        <taxon>Dicyphina</taxon>
        <taxon>Nesidiocoris</taxon>
    </lineage>
</organism>
<accession>A0A6H5GDN3</accession>
<reference evidence="2 3" key="1">
    <citation type="submission" date="2020-02" db="EMBL/GenBank/DDBJ databases">
        <authorList>
            <person name="Ferguson B K."/>
        </authorList>
    </citation>
    <scope>NUCLEOTIDE SEQUENCE [LARGE SCALE GENOMIC DNA]</scope>
</reference>
<evidence type="ECO:0000313" key="2">
    <source>
        <dbReference type="EMBL" id="CAA9999798.1"/>
    </source>
</evidence>
<sequence length="95" mass="10521">GKYKSSKYPFAGGQGSKGKSLSINHKIPKANIFKALSTHFGLFLRSVGDEQVRDKGHHPTPSSYSAILRLSATNKTPRFRYNEENVRLGDTLTGR</sequence>
<dbReference type="EMBL" id="CADCXU010009052">
    <property type="protein sequence ID" value="CAA9999798.1"/>
    <property type="molecule type" value="Genomic_DNA"/>
</dbReference>
<evidence type="ECO:0000313" key="3">
    <source>
        <dbReference type="Proteomes" id="UP000479000"/>
    </source>
</evidence>
<feature type="non-terminal residue" evidence="2">
    <location>
        <position position="1"/>
    </location>
</feature>
<proteinExistence type="predicted"/>
<gene>
    <name evidence="2" type="ORF">NTEN_LOCUS6048</name>
</gene>
<dbReference type="Proteomes" id="UP000479000">
    <property type="component" value="Unassembled WGS sequence"/>
</dbReference>